<gene>
    <name evidence="5" type="ORF">DFR76_108302</name>
</gene>
<evidence type="ECO:0000256" key="1">
    <source>
        <dbReference type="SAM" id="MobiDB-lite"/>
    </source>
</evidence>
<evidence type="ECO:0000259" key="4">
    <source>
        <dbReference type="Pfam" id="PF24092"/>
    </source>
</evidence>
<evidence type="ECO:0000313" key="5">
    <source>
        <dbReference type="EMBL" id="RDI64469.1"/>
    </source>
</evidence>
<protein>
    <submittedName>
        <fullName evidence="5">Uncharacterized protein</fullName>
    </submittedName>
</protein>
<keyword evidence="2" id="KW-0732">Signal</keyword>
<dbReference type="AlphaFoldDB" id="A0A370I162"/>
<dbReference type="EMBL" id="QQBC01000008">
    <property type="protein sequence ID" value="RDI64469.1"/>
    <property type="molecule type" value="Genomic_DNA"/>
</dbReference>
<name>A0A370I162_9NOCA</name>
<dbReference type="Pfam" id="PF24092">
    <property type="entry name" value="DUF7373_C"/>
    <property type="match status" value="1"/>
</dbReference>
<accession>A0A370I162</accession>
<dbReference type="InterPro" id="IPR055797">
    <property type="entry name" value="DUF7373"/>
</dbReference>
<feature type="domain" description="DUF7373" evidence="3">
    <location>
        <begin position="55"/>
        <end position="250"/>
    </location>
</feature>
<keyword evidence="6" id="KW-1185">Reference proteome</keyword>
<evidence type="ECO:0000259" key="3">
    <source>
        <dbReference type="Pfam" id="PF24088"/>
    </source>
</evidence>
<dbReference type="InterPro" id="IPR056463">
    <property type="entry name" value="DUF7373_C"/>
</dbReference>
<feature type="domain" description="DUF7373" evidence="4">
    <location>
        <begin position="256"/>
        <end position="402"/>
    </location>
</feature>
<organism evidence="5 6">
    <name type="scientific">Nocardia pseudobrasiliensis</name>
    <dbReference type="NCBI Taxonomy" id="45979"/>
    <lineage>
        <taxon>Bacteria</taxon>
        <taxon>Bacillati</taxon>
        <taxon>Actinomycetota</taxon>
        <taxon>Actinomycetes</taxon>
        <taxon>Mycobacteriales</taxon>
        <taxon>Nocardiaceae</taxon>
        <taxon>Nocardia</taxon>
    </lineage>
</organism>
<dbReference type="Pfam" id="PF24088">
    <property type="entry name" value="DUF7373"/>
    <property type="match status" value="1"/>
</dbReference>
<sequence length="403" mass="43807">MKSPRRITFAAVAAVVAFLATGCGTVSGTPAAGELDVRKLDAGKYSMEPNDVRFKYQPTMEYGQQLAIMRLADSVANGIDIDPKLDYGSAGGMDKPGDFTTSVVRASFEPVMNQYGMLYGFQGASADHPDVDTVQKGDKYVSILALQFPDSTTAEAAAKGLEEADFNIARDQNQPVQLAKYPTALAHWRPGIRTLGSRIARGSYVLDIFVRTPNPELTDLTALAERVYDVQLPLLDALKPLSKREILRLPYDPDGMLRRTFTPKTLYGPQIPISMVVSSHAYLNFSNAGAKSQKSDFEASGIDLVSTMERATFLMRARDSAGAKSFADKSRGKVTQPVDPPPNVPDAFCNEKTTAASTDSTASDQRFRCVVHYGRYIGVVTSAQLTDAQQRAAAQYAMLANSW</sequence>
<feature type="signal peptide" evidence="2">
    <location>
        <begin position="1"/>
        <end position="28"/>
    </location>
</feature>
<evidence type="ECO:0000256" key="2">
    <source>
        <dbReference type="SAM" id="SignalP"/>
    </source>
</evidence>
<reference evidence="5 6" key="1">
    <citation type="submission" date="2018-07" db="EMBL/GenBank/DDBJ databases">
        <title>Genomic Encyclopedia of Type Strains, Phase IV (KMG-IV): sequencing the most valuable type-strain genomes for metagenomic binning, comparative biology and taxonomic classification.</title>
        <authorList>
            <person name="Goeker M."/>
        </authorList>
    </citation>
    <scope>NUCLEOTIDE SEQUENCE [LARGE SCALE GENOMIC DNA]</scope>
    <source>
        <strain evidence="5 6">DSM 44290</strain>
    </source>
</reference>
<evidence type="ECO:0000313" key="6">
    <source>
        <dbReference type="Proteomes" id="UP000254869"/>
    </source>
</evidence>
<dbReference type="PROSITE" id="PS51257">
    <property type="entry name" value="PROKAR_LIPOPROTEIN"/>
    <property type="match status" value="1"/>
</dbReference>
<feature type="chain" id="PRO_5016629513" evidence="2">
    <location>
        <begin position="29"/>
        <end position="403"/>
    </location>
</feature>
<proteinExistence type="predicted"/>
<feature type="region of interest" description="Disordered" evidence="1">
    <location>
        <begin position="325"/>
        <end position="344"/>
    </location>
</feature>
<dbReference type="Proteomes" id="UP000254869">
    <property type="component" value="Unassembled WGS sequence"/>
</dbReference>
<comment type="caution">
    <text evidence="5">The sequence shown here is derived from an EMBL/GenBank/DDBJ whole genome shotgun (WGS) entry which is preliminary data.</text>
</comment>
<dbReference type="STRING" id="1210086.GCA_001613105_06847"/>